<evidence type="ECO:0000313" key="2">
    <source>
        <dbReference type="Proteomes" id="UP000223777"/>
    </source>
</evidence>
<comment type="caution">
    <text evidence="1">The sequence shown here is derived from an EMBL/GenBank/DDBJ whole genome shotgun (WGS) entry which is preliminary data.</text>
</comment>
<dbReference type="RefSeq" id="WP_097883509.1">
    <property type="nucleotide sequence ID" value="NZ_NUIL01000015.1"/>
</dbReference>
<name>A0A2B9PR02_BACCE</name>
<dbReference type="Proteomes" id="UP000223777">
    <property type="component" value="Unassembled WGS sequence"/>
</dbReference>
<gene>
    <name evidence="1" type="ORF">CN984_12510</name>
</gene>
<dbReference type="AlphaFoldDB" id="A0A2B9PR02"/>
<dbReference type="EMBL" id="NUIL01000015">
    <property type="protein sequence ID" value="PGO29240.1"/>
    <property type="molecule type" value="Genomic_DNA"/>
</dbReference>
<accession>A0A2B9PR02</accession>
<protein>
    <submittedName>
        <fullName evidence="1">Uncharacterized protein</fullName>
    </submittedName>
</protein>
<reference evidence="1 2" key="1">
    <citation type="submission" date="2017-09" db="EMBL/GenBank/DDBJ databases">
        <title>Large-scale bioinformatics analysis of Bacillus genomes uncovers conserved roles of natural products in bacterial physiology.</title>
        <authorList>
            <consortium name="Agbiome Team Llc"/>
            <person name="Bleich R.M."/>
            <person name="Grubbs K.J."/>
            <person name="Santa Maria K.C."/>
            <person name="Allen S.E."/>
            <person name="Farag S."/>
            <person name="Shank E.A."/>
            <person name="Bowers A."/>
        </authorList>
    </citation>
    <scope>NUCLEOTIDE SEQUENCE [LARGE SCALE GENOMIC DNA]</scope>
    <source>
        <strain evidence="1 2">AFS050027</strain>
    </source>
</reference>
<evidence type="ECO:0000313" key="1">
    <source>
        <dbReference type="EMBL" id="PGO29240.1"/>
    </source>
</evidence>
<proteinExistence type="predicted"/>
<organism evidence="1 2">
    <name type="scientific">Bacillus cereus</name>
    <dbReference type="NCBI Taxonomy" id="1396"/>
    <lineage>
        <taxon>Bacteria</taxon>
        <taxon>Bacillati</taxon>
        <taxon>Bacillota</taxon>
        <taxon>Bacilli</taxon>
        <taxon>Bacillales</taxon>
        <taxon>Bacillaceae</taxon>
        <taxon>Bacillus</taxon>
        <taxon>Bacillus cereus group</taxon>
    </lineage>
</organism>
<sequence>MRPQIQVFYELELIGVDGAFIEKFSHIFDREIYNSDVEGTDVMMVNFKMQELKEKYSDALLLEFSVERGEVKH</sequence>